<feature type="compositionally biased region" description="Low complexity" evidence="4">
    <location>
        <begin position="417"/>
        <end position="432"/>
    </location>
</feature>
<evidence type="ECO:0000256" key="3">
    <source>
        <dbReference type="SAM" id="Coils"/>
    </source>
</evidence>
<feature type="compositionally biased region" description="Basic and acidic residues" evidence="4">
    <location>
        <begin position="221"/>
        <end position="232"/>
    </location>
</feature>
<feature type="region of interest" description="Disordered" evidence="4">
    <location>
        <begin position="964"/>
        <end position="1006"/>
    </location>
</feature>
<feature type="compositionally biased region" description="Pro residues" evidence="4">
    <location>
        <begin position="503"/>
        <end position="514"/>
    </location>
</feature>
<dbReference type="InterPro" id="IPR036427">
    <property type="entry name" value="Bromodomain-like_sf"/>
</dbReference>
<feature type="domain" description="Bromo" evidence="5">
    <location>
        <begin position="823"/>
        <end position="948"/>
    </location>
</feature>
<evidence type="ECO:0000259" key="5">
    <source>
        <dbReference type="PROSITE" id="PS50014"/>
    </source>
</evidence>
<feature type="region of interest" description="Disordered" evidence="4">
    <location>
        <begin position="162"/>
        <end position="800"/>
    </location>
</feature>
<keyword evidence="1 2" id="KW-0103">Bromodomain</keyword>
<protein>
    <recommendedName>
        <fullName evidence="5">Bromo domain-containing protein</fullName>
    </recommendedName>
</protein>
<evidence type="ECO:0000256" key="4">
    <source>
        <dbReference type="SAM" id="MobiDB-lite"/>
    </source>
</evidence>
<feature type="compositionally biased region" description="Low complexity" evidence="4">
    <location>
        <begin position="611"/>
        <end position="620"/>
    </location>
</feature>
<feature type="compositionally biased region" description="Low complexity" evidence="4">
    <location>
        <begin position="879"/>
        <end position="896"/>
    </location>
</feature>
<dbReference type="RefSeq" id="XP_069201377.1">
    <property type="nucleotide sequence ID" value="XM_069341305.1"/>
</dbReference>
<dbReference type="EMBL" id="JBFMKM010000007">
    <property type="protein sequence ID" value="KAL1305103.1"/>
    <property type="molecule type" value="Genomic_DNA"/>
</dbReference>
<proteinExistence type="predicted"/>
<feature type="compositionally biased region" description="Polar residues" evidence="4">
    <location>
        <begin position="361"/>
        <end position="371"/>
    </location>
</feature>
<evidence type="ECO:0000313" key="6">
    <source>
        <dbReference type="EMBL" id="KAL1305103.1"/>
    </source>
</evidence>
<feature type="compositionally biased region" description="Pro residues" evidence="4">
    <location>
        <begin position="290"/>
        <end position="301"/>
    </location>
</feature>
<dbReference type="Gene3D" id="1.20.920.10">
    <property type="entry name" value="Bromodomain-like"/>
    <property type="match status" value="1"/>
</dbReference>
<organism evidence="6 7">
    <name type="scientific">Neodothiora populina</name>
    <dbReference type="NCBI Taxonomy" id="2781224"/>
    <lineage>
        <taxon>Eukaryota</taxon>
        <taxon>Fungi</taxon>
        <taxon>Dikarya</taxon>
        <taxon>Ascomycota</taxon>
        <taxon>Pezizomycotina</taxon>
        <taxon>Dothideomycetes</taxon>
        <taxon>Dothideomycetidae</taxon>
        <taxon>Dothideales</taxon>
        <taxon>Dothioraceae</taxon>
        <taxon>Neodothiora</taxon>
    </lineage>
</organism>
<accession>A0ABR3PG23</accession>
<feature type="compositionally biased region" description="Polar residues" evidence="4">
    <location>
        <begin position="453"/>
        <end position="462"/>
    </location>
</feature>
<feature type="compositionally biased region" description="Low complexity" evidence="4">
    <location>
        <begin position="491"/>
        <end position="502"/>
    </location>
</feature>
<feature type="compositionally biased region" description="Basic and acidic residues" evidence="4">
    <location>
        <begin position="621"/>
        <end position="651"/>
    </location>
</feature>
<comment type="caution">
    <text evidence="6">The sequence shown here is derived from an EMBL/GenBank/DDBJ whole genome shotgun (WGS) entry which is preliminary data.</text>
</comment>
<feature type="compositionally biased region" description="Low complexity" evidence="4">
    <location>
        <begin position="515"/>
        <end position="532"/>
    </location>
</feature>
<dbReference type="SUPFAM" id="SSF47370">
    <property type="entry name" value="Bromodomain"/>
    <property type="match status" value="1"/>
</dbReference>
<dbReference type="PANTHER" id="PTHR15398:SF4">
    <property type="entry name" value="BROMODOMAIN-CONTAINING PROTEIN 8 ISOFORM X1"/>
    <property type="match status" value="1"/>
</dbReference>
<dbReference type="Pfam" id="PF00439">
    <property type="entry name" value="Bromodomain"/>
    <property type="match status" value="1"/>
</dbReference>
<keyword evidence="7" id="KW-1185">Reference proteome</keyword>
<feature type="region of interest" description="Disordered" evidence="4">
    <location>
        <begin position="879"/>
        <end position="898"/>
    </location>
</feature>
<dbReference type="PROSITE" id="PS50014">
    <property type="entry name" value="BROMODOMAIN_2"/>
    <property type="match status" value="1"/>
</dbReference>
<evidence type="ECO:0000256" key="2">
    <source>
        <dbReference type="PROSITE-ProRule" id="PRU00035"/>
    </source>
</evidence>
<sequence>MTNLSSYTPLESLLLFQALQEDGVSAIPFGKISNQLQNIPLIRNDTSYDSARLEPTALKDLYLGLLNEEAKKDGESRDGDAQDVLKSPKSRKRRAPTPSLPTVDEAIKHAHLIPKLILRLYCSYREKVVEEIRNDERQYDHLSQEIKQIESGAWDERLRKEHVGDEESTVSTPAQPLPPPKEDQQPEAVPQTTQSSLRPILPGPDREQVHTPPVGNQISQTRDEPDDKDVSSPEKASNAKIEAVINHEPGSARSSASPRDGRPPTISALPPLSEMAPDDPTTQKPLAPQSYPPPLPPPLQPGPAYRASPPIGVQSGFPAPYPRPGSQAPIQSPKLPDSLPRSSPSSSPRLVLPLPPGMKMTPQSPVMQSGSPGHRHAPLPQGHRSPHHYPSPTQRLPVGPTNPHERNAPRGGASHLPSSGYPQAYQPYQGAPQPYPQPPSNRQSPASFPARHPQQQAPSQGGVQLPPFQVGAQDPSRAHQMATTAPRGSGQQQPQQQQMHGTPPTPAAPFPPYAPYGTPAAPLSQQPQQLRAQQHRLQHPPRTPQTPQTPQTPRVDQEELVQSIVSALRVTPWPTWKAARPAHLPQPHSDRSPMVEPLSPVQQRAFPPPKLLAAKPAEAQEQTKDDKTDETAETSRRENADEARTAAKEASPEGLPAPSDAKLAPTPAKSTRSTRKSTRRSRAGSAASSNAANSSARARTRSQSVVSHAESQPAASEASASGRHVKDEPTTPAEFPHQEILRGQTPVVETPTTLKATRQRRSTLLQAQAQVQTTSKRKRQRSPSPPIEEQREAVPTYMPPRNDIVAASRNFQRLSAVIMNDISTHKHAGPFQKPVREKDAEGYTDIIKRPQDLKSIKAAITAGYRAISATAAATAAASSTDSPAATPGGSSSNNNSLGTKDNGATILLEKSADLVPPRAIVNSAQLEKEVMRMFANAVMFNPGEGGMVLDAREMADDIEAKVRDWRSAERQVDGGNNGSGRGDDEDEAGGVRDQQQGGPVGKRRKM</sequence>
<dbReference type="PRINTS" id="PR00503">
    <property type="entry name" value="BROMODOMAIN"/>
</dbReference>
<feature type="compositionally biased region" description="Low complexity" evidence="4">
    <location>
        <begin position="707"/>
        <end position="721"/>
    </location>
</feature>
<keyword evidence="3" id="KW-0175">Coiled coil</keyword>
<feature type="coiled-coil region" evidence="3">
    <location>
        <begin position="125"/>
        <end position="152"/>
    </location>
</feature>
<evidence type="ECO:0000256" key="1">
    <source>
        <dbReference type="ARBA" id="ARBA00023117"/>
    </source>
</evidence>
<gene>
    <name evidence="6" type="ORF">AAFC00_002033</name>
</gene>
<dbReference type="InterPro" id="IPR001487">
    <property type="entry name" value="Bromodomain"/>
</dbReference>
<dbReference type="Proteomes" id="UP001562354">
    <property type="component" value="Unassembled WGS sequence"/>
</dbReference>
<dbReference type="GeneID" id="95975735"/>
<evidence type="ECO:0000313" key="7">
    <source>
        <dbReference type="Proteomes" id="UP001562354"/>
    </source>
</evidence>
<dbReference type="PANTHER" id="PTHR15398">
    <property type="entry name" value="BROMODOMAIN-CONTAINING PROTEIN 8"/>
    <property type="match status" value="1"/>
</dbReference>
<feature type="compositionally biased region" description="Low complexity" evidence="4">
    <location>
        <begin position="763"/>
        <end position="774"/>
    </location>
</feature>
<feature type="compositionally biased region" description="Low complexity" evidence="4">
    <location>
        <begin position="545"/>
        <end position="554"/>
    </location>
</feature>
<feature type="compositionally biased region" description="Basic residues" evidence="4">
    <location>
        <begin position="672"/>
        <end position="682"/>
    </location>
</feature>
<feature type="compositionally biased region" description="Low complexity" evidence="4">
    <location>
        <begin position="683"/>
        <end position="697"/>
    </location>
</feature>
<feature type="region of interest" description="Disordered" evidence="4">
    <location>
        <begin position="72"/>
        <end position="102"/>
    </location>
</feature>
<name>A0ABR3PG23_9PEZI</name>
<reference evidence="6 7" key="1">
    <citation type="submission" date="2024-07" db="EMBL/GenBank/DDBJ databases">
        <title>Draft sequence of the Neodothiora populina.</title>
        <authorList>
            <person name="Drown D.D."/>
            <person name="Schuette U.S."/>
            <person name="Buechlein A.B."/>
            <person name="Rusch D.R."/>
            <person name="Winton L.W."/>
            <person name="Adams G.A."/>
        </authorList>
    </citation>
    <scope>NUCLEOTIDE SEQUENCE [LARGE SCALE GENOMIC DNA]</scope>
    <source>
        <strain evidence="6 7">CPC 39397</strain>
    </source>
</reference>
<feature type="compositionally biased region" description="Low complexity" evidence="4">
    <location>
        <begin position="332"/>
        <end position="352"/>
    </location>
</feature>